<dbReference type="EMBL" id="MU005584">
    <property type="protein sequence ID" value="KAF2683450.1"/>
    <property type="molecule type" value="Genomic_DNA"/>
</dbReference>
<dbReference type="Pfam" id="PF04749">
    <property type="entry name" value="PLAC8"/>
    <property type="match status" value="1"/>
</dbReference>
<dbReference type="OrthoDB" id="1045822at2759"/>
<proteinExistence type="predicted"/>
<sequence>MSSGGVIDKSDVQDWKQRLNKSIETKAWGSSTKGPTSRQWSNGFWGCFSPPSLCCLTCCVPCVTFGKTHHRLRKNGDMQGYEPINTSCLLFCASSYFGVNWILNAMQLQDLREKYNLEGSCTEDLVKSYCCLCCSIVQAEKESKEREIENRGVVNQQYASENMVMGQPGQSGQQVPQV</sequence>
<keyword evidence="2" id="KW-1185">Reference proteome</keyword>
<dbReference type="PANTHER" id="PTHR15907">
    <property type="entry name" value="DUF614 FAMILY PROTEIN-RELATED"/>
    <property type="match status" value="1"/>
</dbReference>
<accession>A0A6G1IZT5</accession>
<dbReference type="Proteomes" id="UP000799291">
    <property type="component" value="Unassembled WGS sequence"/>
</dbReference>
<organism evidence="1 2">
    <name type="scientific">Lentithecium fluviatile CBS 122367</name>
    <dbReference type="NCBI Taxonomy" id="1168545"/>
    <lineage>
        <taxon>Eukaryota</taxon>
        <taxon>Fungi</taxon>
        <taxon>Dikarya</taxon>
        <taxon>Ascomycota</taxon>
        <taxon>Pezizomycotina</taxon>
        <taxon>Dothideomycetes</taxon>
        <taxon>Pleosporomycetidae</taxon>
        <taxon>Pleosporales</taxon>
        <taxon>Massarineae</taxon>
        <taxon>Lentitheciaceae</taxon>
        <taxon>Lentithecium</taxon>
    </lineage>
</organism>
<name>A0A6G1IZT5_9PLEO</name>
<dbReference type="NCBIfam" id="TIGR01571">
    <property type="entry name" value="A_thal_Cys_rich"/>
    <property type="match status" value="1"/>
</dbReference>
<dbReference type="AlphaFoldDB" id="A0A6G1IZT5"/>
<evidence type="ECO:0000313" key="2">
    <source>
        <dbReference type="Proteomes" id="UP000799291"/>
    </source>
</evidence>
<protein>
    <submittedName>
        <fullName evidence="1">PLAC8-domain-containing protein</fullName>
    </submittedName>
</protein>
<reference evidence="1" key="1">
    <citation type="journal article" date="2020" name="Stud. Mycol.">
        <title>101 Dothideomycetes genomes: a test case for predicting lifestyles and emergence of pathogens.</title>
        <authorList>
            <person name="Haridas S."/>
            <person name="Albert R."/>
            <person name="Binder M."/>
            <person name="Bloem J."/>
            <person name="Labutti K."/>
            <person name="Salamov A."/>
            <person name="Andreopoulos B."/>
            <person name="Baker S."/>
            <person name="Barry K."/>
            <person name="Bills G."/>
            <person name="Bluhm B."/>
            <person name="Cannon C."/>
            <person name="Castanera R."/>
            <person name="Culley D."/>
            <person name="Daum C."/>
            <person name="Ezra D."/>
            <person name="Gonzalez J."/>
            <person name="Henrissat B."/>
            <person name="Kuo A."/>
            <person name="Liang C."/>
            <person name="Lipzen A."/>
            <person name="Lutzoni F."/>
            <person name="Magnuson J."/>
            <person name="Mondo S."/>
            <person name="Nolan M."/>
            <person name="Ohm R."/>
            <person name="Pangilinan J."/>
            <person name="Park H.-J."/>
            <person name="Ramirez L."/>
            <person name="Alfaro M."/>
            <person name="Sun H."/>
            <person name="Tritt A."/>
            <person name="Yoshinaga Y."/>
            <person name="Zwiers L.-H."/>
            <person name="Turgeon B."/>
            <person name="Goodwin S."/>
            <person name="Spatafora J."/>
            <person name="Crous P."/>
            <person name="Grigoriev I."/>
        </authorList>
    </citation>
    <scope>NUCLEOTIDE SEQUENCE</scope>
    <source>
        <strain evidence="1">CBS 122367</strain>
    </source>
</reference>
<evidence type="ECO:0000313" key="1">
    <source>
        <dbReference type="EMBL" id="KAF2683450.1"/>
    </source>
</evidence>
<dbReference type="InterPro" id="IPR006461">
    <property type="entry name" value="PLAC_motif_containing"/>
</dbReference>
<gene>
    <name evidence="1" type="ORF">K458DRAFT_419050</name>
</gene>